<evidence type="ECO:0000313" key="2">
    <source>
        <dbReference type="Proteomes" id="UP000654075"/>
    </source>
</evidence>
<evidence type="ECO:0000313" key="1">
    <source>
        <dbReference type="EMBL" id="CAE8585571.1"/>
    </source>
</evidence>
<proteinExistence type="predicted"/>
<dbReference type="AlphaFoldDB" id="A0A813DDC1"/>
<protein>
    <submittedName>
        <fullName evidence="1">Uncharacterized protein</fullName>
    </submittedName>
</protein>
<name>A0A813DDC1_POLGL</name>
<comment type="caution">
    <text evidence="1">The sequence shown here is derived from an EMBL/GenBank/DDBJ whole genome shotgun (WGS) entry which is preliminary data.</text>
</comment>
<reference evidence="1" key="1">
    <citation type="submission" date="2021-02" db="EMBL/GenBank/DDBJ databases">
        <authorList>
            <person name="Dougan E. K."/>
            <person name="Rhodes N."/>
            <person name="Thang M."/>
            <person name="Chan C."/>
        </authorList>
    </citation>
    <scope>NUCLEOTIDE SEQUENCE</scope>
</reference>
<sequence length="212" mass="23799">MISLRCPVDVALSFCRGLSRVRWNTDIDWELLLQPHDELLRSLTAIVNLVTEEMRLNTSIPVKHKRSLLDAAAWLRDAMFCVIGHCGTATHTIRPNALQGIKRKLDDRAPSPKEFVSCDEYKDAVIWLCVDSKSAALDEFIHLRLTDKAAASVFPASSFRRSKLFEISLTDQDTCQLMSTHDAIQAISDDLLQRAEHVGSEDTSSCDKSAVW</sequence>
<keyword evidence="2" id="KW-1185">Reference proteome</keyword>
<dbReference type="EMBL" id="CAJNNV010001674">
    <property type="protein sequence ID" value="CAE8585571.1"/>
    <property type="molecule type" value="Genomic_DNA"/>
</dbReference>
<organism evidence="1 2">
    <name type="scientific">Polarella glacialis</name>
    <name type="common">Dinoflagellate</name>
    <dbReference type="NCBI Taxonomy" id="89957"/>
    <lineage>
        <taxon>Eukaryota</taxon>
        <taxon>Sar</taxon>
        <taxon>Alveolata</taxon>
        <taxon>Dinophyceae</taxon>
        <taxon>Suessiales</taxon>
        <taxon>Suessiaceae</taxon>
        <taxon>Polarella</taxon>
    </lineage>
</organism>
<gene>
    <name evidence="1" type="ORF">PGLA1383_LOCUS4476</name>
</gene>
<dbReference type="Proteomes" id="UP000654075">
    <property type="component" value="Unassembled WGS sequence"/>
</dbReference>
<accession>A0A813DDC1</accession>